<feature type="compositionally biased region" description="Low complexity" evidence="1">
    <location>
        <begin position="49"/>
        <end position="60"/>
    </location>
</feature>
<evidence type="ECO:0000256" key="1">
    <source>
        <dbReference type="SAM" id="MobiDB-lite"/>
    </source>
</evidence>
<evidence type="ECO:0000313" key="3">
    <source>
        <dbReference type="Proteomes" id="UP000030649"/>
    </source>
</evidence>
<organism evidence="2 3">
    <name type="scientific">Haloquadratum walsbyi J07HQW1</name>
    <dbReference type="NCBI Taxonomy" id="1238424"/>
    <lineage>
        <taxon>Archaea</taxon>
        <taxon>Methanobacteriati</taxon>
        <taxon>Methanobacteriota</taxon>
        <taxon>Stenosarchaea group</taxon>
        <taxon>Halobacteria</taxon>
        <taxon>Halobacteriales</taxon>
        <taxon>Haloferacaceae</taxon>
        <taxon>Haloquadratum</taxon>
    </lineage>
</organism>
<feature type="region of interest" description="Disordered" evidence="1">
    <location>
        <begin position="77"/>
        <end position="96"/>
    </location>
</feature>
<accession>U1N5T9</accession>
<gene>
    <name evidence="2" type="ORF">J07HQW1_01832</name>
</gene>
<name>U1N5T9_9EURY</name>
<evidence type="ECO:0000313" key="2">
    <source>
        <dbReference type="EMBL" id="ERG91798.1"/>
    </source>
</evidence>
<dbReference type="HOGENOM" id="CLU_2353165_0_0_2"/>
<dbReference type="STRING" id="1238424.J07HQW1_01832"/>
<protein>
    <submittedName>
        <fullName evidence="2">Uncharacterized protein</fullName>
    </submittedName>
</protein>
<proteinExistence type="predicted"/>
<dbReference type="EMBL" id="KE356560">
    <property type="protein sequence ID" value="ERG91798.1"/>
    <property type="molecule type" value="Genomic_DNA"/>
</dbReference>
<dbReference type="AlphaFoldDB" id="U1N5T9"/>
<sequence>MPRFAFTFSDDQKDWLEAKATENDLSQGEIVRRVVKSAMSDTDTDSLTDTDWLSDTQTDTPTVSQSELEQLQERVSQLEADMSPVRTIRTHRQVKL</sequence>
<dbReference type="Proteomes" id="UP000030649">
    <property type="component" value="Unassembled WGS sequence"/>
</dbReference>
<feature type="region of interest" description="Disordered" evidence="1">
    <location>
        <begin position="38"/>
        <end position="67"/>
    </location>
</feature>
<reference evidence="2 3" key="1">
    <citation type="journal article" date="2013" name="PLoS ONE">
        <title>Assembly-driven community genomics of a hypersaline microbial ecosystem.</title>
        <authorList>
            <person name="Podell S."/>
            <person name="Ugalde J.A."/>
            <person name="Narasingarao P."/>
            <person name="Banfield J.F."/>
            <person name="Heidelberg K.B."/>
            <person name="Allen E.E."/>
        </authorList>
    </citation>
    <scope>NUCLEOTIDE SEQUENCE [LARGE SCALE GENOMIC DNA]</scope>
    <source>
        <strain evidence="3">J07HQW1</strain>
    </source>
</reference>